<accession>A0ACB9ZET8</accession>
<sequence length="367" mass="42586">MASWYVGGTEMSRSSSDSSLPDDPYRQRRRHFDNKKRRLSYSGLSTLPDDFKMFHPFKRHRFTDSPDSLDTMDFEQSLTPAFFIIKEARPGSSDFDHIMVEDSVANPHYAEPAARPNMQHYKVRRLSDRPDMNHPTYVKDNDHDDAAKLVELDLADARRRSRLSQHERILRSLICPKSREAEFDIDDVALQGIFYAVNEIFFGGVLKGRVAWAWRDLPSCLIGTTALRKSPLTSGYETLIFLSRRILKDKKYNRRLLISTFIHELIHSYLFVLCGFQSRECGGHTNGFQRIAELIDEWAGRGLLHLCNMEAELSDFETKSTVLPQDQAFDDWGMPWSHDPTGGDYILLNRHQCRFMPAVRFWDRELA</sequence>
<keyword evidence="2" id="KW-1185">Reference proteome</keyword>
<name>A0ACB9ZET8_9PEZI</name>
<dbReference type="Proteomes" id="UP001497700">
    <property type="component" value="Unassembled WGS sequence"/>
</dbReference>
<organism evidence="1 2">
    <name type="scientific">Hypoxylon rubiginosum</name>
    <dbReference type="NCBI Taxonomy" id="110542"/>
    <lineage>
        <taxon>Eukaryota</taxon>
        <taxon>Fungi</taxon>
        <taxon>Dikarya</taxon>
        <taxon>Ascomycota</taxon>
        <taxon>Pezizomycotina</taxon>
        <taxon>Sordariomycetes</taxon>
        <taxon>Xylariomycetidae</taxon>
        <taxon>Xylariales</taxon>
        <taxon>Hypoxylaceae</taxon>
        <taxon>Hypoxylon</taxon>
    </lineage>
</organism>
<evidence type="ECO:0000313" key="1">
    <source>
        <dbReference type="EMBL" id="KAI4870249.1"/>
    </source>
</evidence>
<comment type="caution">
    <text evidence="1">The sequence shown here is derived from an EMBL/GenBank/DDBJ whole genome shotgun (WGS) entry which is preliminary data.</text>
</comment>
<reference evidence="1 2" key="1">
    <citation type="journal article" date="2022" name="New Phytol.">
        <title>Ecological generalism drives hyperdiversity of secondary metabolite gene clusters in xylarialean endophytes.</title>
        <authorList>
            <person name="Franco M.E.E."/>
            <person name="Wisecaver J.H."/>
            <person name="Arnold A.E."/>
            <person name="Ju Y.M."/>
            <person name="Slot J.C."/>
            <person name="Ahrendt S."/>
            <person name="Moore L.P."/>
            <person name="Eastman K.E."/>
            <person name="Scott K."/>
            <person name="Konkel Z."/>
            <person name="Mondo S.J."/>
            <person name="Kuo A."/>
            <person name="Hayes R.D."/>
            <person name="Haridas S."/>
            <person name="Andreopoulos B."/>
            <person name="Riley R."/>
            <person name="LaButti K."/>
            <person name="Pangilinan J."/>
            <person name="Lipzen A."/>
            <person name="Amirebrahimi M."/>
            <person name="Yan J."/>
            <person name="Adam C."/>
            <person name="Keymanesh K."/>
            <person name="Ng V."/>
            <person name="Louie K."/>
            <person name="Northen T."/>
            <person name="Drula E."/>
            <person name="Henrissat B."/>
            <person name="Hsieh H.M."/>
            <person name="Youens-Clark K."/>
            <person name="Lutzoni F."/>
            <person name="Miadlikowska J."/>
            <person name="Eastwood D.C."/>
            <person name="Hamelin R.C."/>
            <person name="Grigoriev I.V."/>
            <person name="U'Ren J.M."/>
        </authorList>
    </citation>
    <scope>NUCLEOTIDE SEQUENCE [LARGE SCALE GENOMIC DNA]</scope>
    <source>
        <strain evidence="1 2">CBS 119005</strain>
    </source>
</reference>
<protein>
    <submittedName>
        <fullName evidence="1">Uncharacterized protein</fullName>
    </submittedName>
</protein>
<gene>
    <name evidence="1" type="ORF">F4820DRAFT_288629</name>
</gene>
<evidence type="ECO:0000313" key="2">
    <source>
        <dbReference type="Proteomes" id="UP001497700"/>
    </source>
</evidence>
<dbReference type="EMBL" id="MU393425">
    <property type="protein sequence ID" value="KAI4870249.1"/>
    <property type="molecule type" value="Genomic_DNA"/>
</dbReference>
<proteinExistence type="predicted"/>